<evidence type="ECO:0000313" key="1">
    <source>
        <dbReference type="EMBL" id="EEU33463.1"/>
    </source>
</evidence>
<dbReference type="HOGENOM" id="CLU_1511004_0_0_1"/>
<dbReference type="VEuPathDB" id="FungiDB:NECHADRAFT_89464"/>
<dbReference type="EMBL" id="GG699049">
    <property type="protein sequence ID" value="EEU33463.1"/>
    <property type="molecule type" value="Genomic_DNA"/>
</dbReference>
<accession>C7ZR94</accession>
<organism evidence="1 2">
    <name type="scientific">Fusarium vanettenii (strain ATCC MYA-4622 / CBS 123669 / FGSC 9596 / NRRL 45880 / 77-13-4)</name>
    <name type="common">Fusarium solani subsp. pisi</name>
    <dbReference type="NCBI Taxonomy" id="660122"/>
    <lineage>
        <taxon>Eukaryota</taxon>
        <taxon>Fungi</taxon>
        <taxon>Dikarya</taxon>
        <taxon>Ascomycota</taxon>
        <taxon>Pezizomycotina</taxon>
        <taxon>Sordariomycetes</taxon>
        <taxon>Hypocreomycetidae</taxon>
        <taxon>Hypocreales</taxon>
        <taxon>Nectriaceae</taxon>
        <taxon>Fusarium</taxon>
        <taxon>Fusarium solani species complex</taxon>
        <taxon>Fusarium vanettenii</taxon>
    </lineage>
</organism>
<evidence type="ECO:0000313" key="2">
    <source>
        <dbReference type="Proteomes" id="UP000005206"/>
    </source>
</evidence>
<gene>
    <name evidence="1" type="ORF">NECHADRAFT_89464</name>
</gene>
<proteinExistence type="predicted"/>
<dbReference type="GeneID" id="9666698"/>
<dbReference type="RefSeq" id="XP_003039176.1">
    <property type="nucleotide sequence ID" value="XM_003039130.1"/>
</dbReference>
<reference evidence="1 2" key="1">
    <citation type="journal article" date="2009" name="PLoS Genet.">
        <title>The genome of Nectria haematococca: contribution of supernumerary chromosomes to gene expansion.</title>
        <authorList>
            <person name="Coleman J.J."/>
            <person name="Rounsley S.D."/>
            <person name="Rodriguez-Carres M."/>
            <person name="Kuo A."/>
            <person name="Wasmann C.C."/>
            <person name="Grimwood J."/>
            <person name="Schmutz J."/>
            <person name="Taga M."/>
            <person name="White G.J."/>
            <person name="Zhou S."/>
            <person name="Schwartz D.C."/>
            <person name="Freitag M."/>
            <person name="Ma L.J."/>
            <person name="Danchin E.G."/>
            <person name="Henrissat B."/>
            <person name="Coutinho P.M."/>
            <person name="Nelson D.R."/>
            <person name="Straney D."/>
            <person name="Napoli C.A."/>
            <person name="Barker B.M."/>
            <person name="Gribskov M."/>
            <person name="Rep M."/>
            <person name="Kroken S."/>
            <person name="Molnar I."/>
            <person name="Rensing C."/>
            <person name="Kennell J.C."/>
            <person name="Zamora J."/>
            <person name="Farman M.L."/>
            <person name="Selker E.U."/>
            <person name="Salamov A."/>
            <person name="Shapiro H."/>
            <person name="Pangilinan J."/>
            <person name="Lindquist E."/>
            <person name="Lamers C."/>
            <person name="Grigoriev I.V."/>
            <person name="Geiser D.M."/>
            <person name="Covert S.F."/>
            <person name="Temporini E."/>
            <person name="Vanetten H.D."/>
        </authorList>
    </citation>
    <scope>NUCLEOTIDE SEQUENCE [LARGE SCALE GENOMIC DNA]</scope>
    <source>
        <strain evidence="2">ATCC MYA-4622 / CBS 123669 / FGSC 9596 / NRRL 45880 / 77-13-4</strain>
    </source>
</reference>
<dbReference type="AlphaFoldDB" id="C7ZR94"/>
<dbReference type="KEGG" id="nhe:NECHADRAFT_89464"/>
<dbReference type="OrthoDB" id="5034228at2759"/>
<dbReference type="Proteomes" id="UP000005206">
    <property type="component" value="Unassembled WGS sequence"/>
</dbReference>
<protein>
    <submittedName>
        <fullName evidence="1">Uncharacterized protein</fullName>
    </submittedName>
</protein>
<dbReference type="InParanoid" id="C7ZR94"/>
<name>C7ZR94_FUSV7</name>
<dbReference type="STRING" id="660122.C7ZR94"/>
<keyword evidence="2" id="KW-1185">Reference proteome</keyword>
<sequence length="178" mass="21023">MTDNAVYYNDAKDWEDWQMEFRKRAEGEDVWQYIEPTSDLPWPQEPTPPNIADYYSRRSGEEYASHRMEDARIAFKNYLRSAPKKEAGLEKWIVRWKELMAEVEETAPLWASNYRLNKLDAVNNREVSYREVATNLLREIANRRNRSAVPRGSYKAGFLTLHGQQANQDDIDQDDRDT</sequence>